<dbReference type="EMBL" id="CP000001">
    <property type="protein sequence ID" value="AAU15689.1"/>
    <property type="molecule type" value="Genomic_DNA"/>
</dbReference>
<evidence type="ECO:0000256" key="2">
    <source>
        <dbReference type="ARBA" id="ARBA00022692"/>
    </source>
</evidence>
<feature type="transmembrane region" description="Helical" evidence="5">
    <location>
        <begin position="400"/>
        <end position="420"/>
    </location>
</feature>
<dbReference type="PRINTS" id="PR00342">
    <property type="entry name" value="RHESUSRHD"/>
</dbReference>
<feature type="transmembrane region" description="Helical" evidence="5">
    <location>
        <begin position="356"/>
        <end position="379"/>
    </location>
</feature>
<keyword evidence="3 5" id="KW-1133">Transmembrane helix</keyword>
<dbReference type="Proteomes" id="UP000002612">
    <property type="component" value="Chromosome"/>
</dbReference>
<comment type="subcellular location">
    <subcellularLocation>
        <location evidence="1">Membrane</location>
        <topology evidence="1">Multi-pass membrane protein</topology>
    </subcellularLocation>
</comment>
<reference evidence="7" key="1">
    <citation type="journal article" date="2006" name="J. Bacteriol.">
        <title>Pathogenomic sequence analysis of Bacillus cereus and Bacillus thuringiensis isolates closely related to Bacillus anthracis.</title>
        <authorList>
            <person name="Han C.S."/>
            <person name="Xie G."/>
            <person name="Challacombe J.F."/>
            <person name="Altherr M.R."/>
            <person name="Bhotika S.S."/>
            <person name="Brown N."/>
            <person name="Bruce D."/>
            <person name="Campbell C.S."/>
            <person name="Campbell M.L."/>
            <person name="Chen J."/>
            <person name="Chertkov O."/>
            <person name="Cleland C."/>
            <person name="Dimitrijevic M."/>
            <person name="Doggett N.A."/>
            <person name="Fawcett J.J."/>
            <person name="Glavina T."/>
            <person name="Goodwin L.A."/>
            <person name="Green L.D."/>
            <person name="Hill K.K."/>
            <person name="Hitchcock P."/>
            <person name="Jackson P.J."/>
            <person name="Keim P."/>
            <person name="Kewalramani A.R."/>
            <person name="Longmire J."/>
            <person name="Lucas S."/>
            <person name="Malfatti S."/>
            <person name="McMurry K."/>
            <person name="Meincke L.J."/>
            <person name="Misra M."/>
            <person name="Moseman B.L."/>
            <person name="Mundt M."/>
            <person name="Munk A.C."/>
            <person name="Okinaka R.T."/>
            <person name="Parson-Quintana B."/>
            <person name="Reilly L.P."/>
            <person name="Richardson P."/>
            <person name="Robinson D.L."/>
            <person name="Rubin E."/>
            <person name="Saunders E."/>
            <person name="Tapia R."/>
            <person name="Tesmer J.G."/>
            <person name="Thayer N."/>
            <person name="Thompson L.S."/>
            <person name="Tice H."/>
            <person name="Ticknor L.O."/>
            <person name="Wills P.L."/>
            <person name="Brettin T.S."/>
            <person name="Gilna P."/>
        </authorList>
    </citation>
    <scope>NUCLEOTIDE SEQUENCE [LARGE SCALE GENOMIC DNA]</scope>
    <source>
        <strain evidence="7">ZK / E33L</strain>
    </source>
</reference>
<protein>
    <recommendedName>
        <fullName evidence="8">Permease</fullName>
    </recommendedName>
</protein>
<dbReference type="GO" id="GO:0005886">
    <property type="term" value="C:plasma membrane"/>
    <property type="evidence" value="ECO:0007669"/>
    <property type="project" value="InterPro"/>
</dbReference>
<feature type="transmembrane region" description="Helical" evidence="5">
    <location>
        <begin position="315"/>
        <end position="336"/>
    </location>
</feature>
<feature type="transmembrane region" description="Helical" evidence="5">
    <location>
        <begin position="470"/>
        <end position="492"/>
    </location>
</feature>
<keyword evidence="4 5" id="KW-0472">Membrane</keyword>
<evidence type="ECO:0008006" key="8">
    <source>
        <dbReference type="Google" id="ProtNLM"/>
    </source>
</evidence>
<dbReference type="AlphaFoldDB" id="Q632K9"/>
<sequence length="526" mass="58597">MLMNTNSLGLLKIRLITQLGLNTFKYEKDKKKKQNKILLTASIALVGVMLMLYCGASAYGLVKLGMSEIIPVYALVISSVLTLFFTIFKANGEIFAFKDYDFLMSLPIRVSTVIASRFLYLYLLNTIFSIIIMLPMGVVYCIHENPSVSFYFMWFISMFIASLIPTTIAAIFGAAITAIASKFKNTNKITTILSFIVITTFGFFMLKNGNAQYSLNDMNGIGAIVSEQLTKVYPLANMFQKAIVHADMVAFILFVGISVIWYYLFVKILSLKYKQINTGITTYHMLSNYEINSMRKESLLVALYKKELKRFFSSTVYVINSGMGVVMAIAFSLAIVVVGPSQLIAYPGIEPLLQKIAPFAIAAAISMTCTTCVSLSLEGKNVWIIKSLPIAPKMIYDSKILMNLSLSIPASFISAVLLIIGLKLDVWNSLFIIIIPLTYSFFSAVWGIFINNRFGYYDWVSETQVVKQSIGSFVGMFGGLIVAVIPALLIGTATISNYRVFTFGVIIVLTIITIFLYKNESRRSIK</sequence>
<evidence type="ECO:0000256" key="3">
    <source>
        <dbReference type="ARBA" id="ARBA00022989"/>
    </source>
</evidence>
<name>Q632K9_BACCZ</name>
<organism evidence="6 7">
    <name type="scientific">Bacillus cereus (strain ZK / E33L)</name>
    <dbReference type="NCBI Taxonomy" id="288681"/>
    <lineage>
        <taxon>Bacteria</taxon>
        <taxon>Bacillati</taxon>
        <taxon>Bacillota</taxon>
        <taxon>Bacilli</taxon>
        <taxon>Bacillales</taxon>
        <taxon>Bacillaceae</taxon>
        <taxon>Bacillus</taxon>
        <taxon>Bacillus cereus group</taxon>
    </lineage>
</organism>
<feature type="transmembrane region" description="Helical" evidence="5">
    <location>
        <begin position="119"/>
        <end position="140"/>
    </location>
</feature>
<feature type="transmembrane region" description="Helical" evidence="5">
    <location>
        <begin position="426"/>
        <end position="449"/>
    </location>
</feature>
<accession>Q632K9</accession>
<evidence type="ECO:0000313" key="6">
    <source>
        <dbReference type="EMBL" id="AAU15689.1"/>
    </source>
</evidence>
<keyword evidence="2 5" id="KW-0812">Transmembrane</keyword>
<gene>
    <name evidence="6" type="ordered locus">BCE33L4583</name>
</gene>
<evidence type="ECO:0000256" key="5">
    <source>
        <dbReference type="SAM" id="Phobius"/>
    </source>
</evidence>
<feature type="transmembrane region" description="Helical" evidence="5">
    <location>
        <begin position="498"/>
        <end position="517"/>
    </location>
</feature>
<feature type="transmembrane region" description="Helical" evidence="5">
    <location>
        <begin position="242"/>
        <end position="265"/>
    </location>
</feature>
<feature type="transmembrane region" description="Helical" evidence="5">
    <location>
        <begin position="189"/>
        <end position="206"/>
    </location>
</feature>
<feature type="transmembrane region" description="Helical" evidence="5">
    <location>
        <begin position="152"/>
        <end position="177"/>
    </location>
</feature>
<feature type="transmembrane region" description="Helical" evidence="5">
    <location>
        <begin position="70"/>
        <end position="88"/>
    </location>
</feature>
<evidence type="ECO:0000313" key="7">
    <source>
        <dbReference type="Proteomes" id="UP000002612"/>
    </source>
</evidence>
<evidence type="ECO:0000256" key="4">
    <source>
        <dbReference type="ARBA" id="ARBA00023136"/>
    </source>
</evidence>
<proteinExistence type="predicted"/>
<dbReference type="InterPro" id="IPR002229">
    <property type="entry name" value="RhesusRHD"/>
</dbReference>
<evidence type="ECO:0000256" key="1">
    <source>
        <dbReference type="ARBA" id="ARBA00004141"/>
    </source>
</evidence>
<dbReference type="KEGG" id="bcz:BCE33L4583"/>
<feature type="transmembrane region" description="Helical" evidence="5">
    <location>
        <begin position="37"/>
        <end position="58"/>
    </location>
</feature>